<gene>
    <name evidence="1" type="ORF">RIB2604_00804150</name>
</gene>
<reference evidence="1 2" key="1">
    <citation type="journal article" date="2016" name="DNA Res.">
        <title>Genome sequence of Aspergillus luchuensis NBRC 4314.</title>
        <authorList>
            <person name="Yamada O."/>
            <person name="Machida M."/>
            <person name="Hosoyama A."/>
            <person name="Goto M."/>
            <person name="Takahashi T."/>
            <person name="Futagami T."/>
            <person name="Yamagata Y."/>
            <person name="Takeuchi M."/>
            <person name="Kobayashi T."/>
            <person name="Koike H."/>
            <person name="Abe K."/>
            <person name="Asai K."/>
            <person name="Arita M."/>
            <person name="Fujita N."/>
            <person name="Fukuda K."/>
            <person name="Higa K."/>
            <person name="Horikawa H."/>
            <person name="Ishikawa T."/>
            <person name="Jinno K."/>
            <person name="Kato Y."/>
            <person name="Kirimura K."/>
            <person name="Mizutani O."/>
            <person name="Nakasone K."/>
            <person name="Sano M."/>
            <person name="Shiraishi Y."/>
            <person name="Tsukahara M."/>
            <person name="Gomi K."/>
        </authorList>
    </citation>
    <scope>NUCLEOTIDE SEQUENCE [LARGE SCALE GENOMIC DNA]</scope>
    <source>
        <strain evidence="1 2">RIB 2604</strain>
    </source>
</reference>
<comment type="caution">
    <text evidence="1">The sequence shown here is derived from an EMBL/GenBank/DDBJ whole genome shotgun (WGS) entry which is preliminary data.</text>
</comment>
<dbReference type="AlphaFoldDB" id="A0A146F3R4"/>
<sequence length="81" mass="8720">MVGTNNGLVALRYRMSAKIRHAKRSGEISRGVRPGALYQDTAGLGKPVRGLSGAWASQLVTLANAYATPVENRQHARCLTK</sequence>
<proteinExistence type="predicted"/>
<dbReference type="Proteomes" id="UP000075230">
    <property type="component" value="Unassembled WGS sequence"/>
</dbReference>
<protein>
    <submittedName>
        <fullName evidence="1">Uncharacterized protein</fullName>
    </submittedName>
</protein>
<name>A0A146F3R4_ASPKA</name>
<reference evidence="2" key="2">
    <citation type="submission" date="2016-02" db="EMBL/GenBank/DDBJ databases">
        <title>Genome sequencing of Aspergillus luchuensis NBRC 4314.</title>
        <authorList>
            <person name="Yamada O."/>
        </authorList>
    </citation>
    <scope>NUCLEOTIDE SEQUENCE [LARGE SCALE GENOMIC DNA]</scope>
    <source>
        <strain evidence="2">RIB 2604</strain>
    </source>
</reference>
<dbReference type="EMBL" id="BCWF01000008">
    <property type="protein sequence ID" value="GAT20934.1"/>
    <property type="molecule type" value="Genomic_DNA"/>
</dbReference>
<organism evidence="1 2">
    <name type="scientific">Aspergillus kawachii</name>
    <name type="common">White koji mold</name>
    <name type="synonym">Aspergillus awamori var. kawachi</name>
    <dbReference type="NCBI Taxonomy" id="1069201"/>
    <lineage>
        <taxon>Eukaryota</taxon>
        <taxon>Fungi</taxon>
        <taxon>Dikarya</taxon>
        <taxon>Ascomycota</taxon>
        <taxon>Pezizomycotina</taxon>
        <taxon>Eurotiomycetes</taxon>
        <taxon>Eurotiomycetidae</taxon>
        <taxon>Eurotiales</taxon>
        <taxon>Aspergillaceae</taxon>
        <taxon>Aspergillus</taxon>
        <taxon>Aspergillus subgen. Circumdati</taxon>
    </lineage>
</organism>
<accession>A0A146F3R4</accession>
<evidence type="ECO:0000313" key="2">
    <source>
        <dbReference type="Proteomes" id="UP000075230"/>
    </source>
</evidence>
<evidence type="ECO:0000313" key="1">
    <source>
        <dbReference type="EMBL" id="GAT20934.1"/>
    </source>
</evidence>